<evidence type="ECO:0000313" key="2">
    <source>
        <dbReference type="Proteomes" id="UP000214646"/>
    </source>
</evidence>
<sequence length="172" mass="18972">MTPYSNYSLNAYYSTMAYHPYLYNQSLYNAYLTNAYLARASLTTPTVFASRNAVNSVTSYVPGTFIPSAWAYSPLTGAVQIPGHFTPGTIVRQPVNSGQFLRLPGGQYYNPWTNSSYSAISNTFNVNGTPYVANPWSGTYTNPLLLSQYNPTTGSVSQAAYNPLSFWFGVTR</sequence>
<comment type="caution">
    <text evidence="1">The sequence shown here is derived from an EMBL/GenBank/DDBJ whole genome shotgun (WGS) entry which is preliminary data.</text>
</comment>
<dbReference type="EMBL" id="NIDE01000002">
    <property type="protein sequence ID" value="OWK45209.1"/>
    <property type="molecule type" value="Genomic_DNA"/>
</dbReference>
<dbReference type="Proteomes" id="UP000214646">
    <property type="component" value="Unassembled WGS sequence"/>
</dbReference>
<proteinExistence type="predicted"/>
<protein>
    <submittedName>
        <fullName evidence="1">Uncharacterized protein</fullName>
    </submittedName>
</protein>
<organism evidence="1 2">
    <name type="scientific">Fimbriiglobus ruber</name>
    <dbReference type="NCBI Taxonomy" id="1908690"/>
    <lineage>
        <taxon>Bacteria</taxon>
        <taxon>Pseudomonadati</taxon>
        <taxon>Planctomycetota</taxon>
        <taxon>Planctomycetia</taxon>
        <taxon>Gemmatales</taxon>
        <taxon>Gemmataceae</taxon>
        <taxon>Fimbriiglobus</taxon>
    </lineage>
</organism>
<reference evidence="2" key="1">
    <citation type="submission" date="2017-06" db="EMBL/GenBank/DDBJ databases">
        <title>Genome analysis of Fimbriiglobus ruber SP5, the first member of the order Planctomycetales with confirmed chitinolytic capability.</title>
        <authorList>
            <person name="Ravin N.V."/>
            <person name="Rakitin A.L."/>
            <person name="Ivanova A.A."/>
            <person name="Beletsky A.V."/>
            <person name="Kulichevskaya I.S."/>
            <person name="Mardanov A.V."/>
            <person name="Dedysh S.N."/>
        </authorList>
    </citation>
    <scope>NUCLEOTIDE SEQUENCE [LARGE SCALE GENOMIC DNA]</scope>
    <source>
        <strain evidence="2">SP5</strain>
    </source>
</reference>
<dbReference type="AlphaFoldDB" id="A0A225E6T3"/>
<evidence type="ECO:0000313" key="1">
    <source>
        <dbReference type="EMBL" id="OWK45209.1"/>
    </source>
</evidence>
<gene>
    <name evidence="1" type="ORF">FRUB_01540</name>
</gene>
<keyword evidence="2" id="KW-1185">Reference proteome</keyword>
<name>A0A225E6T3_9BACT</name>
<accession>A0A225E6T3</accession>